<dbReference type="KEGG" id="paqt:E8L99_16495"/>
<sequence length="97" mass="10843">MSHQIVAAPFGWLIRSRGRFHGICPAYGVRTGATPYREEAIADLADATLDAFLSGMEPGTLSLRERARLSWMAVRGEAERFRLRVECSNFPDNCREG</sequence>
<keyword evidence="2" id="KW-1185">Reference proteome</keyword>
<dbReference type="EMBL" id="CP039865">
    <property type="protein sequence ID" value="QCK87241.1"/>
    <property type="molecule type" value="Genomic_DNA"/>
</dbReference>
<reference evidence="1 2" key="1">
    <citation type="submission" date="2019-04" db="EMBL/GenBank/DDBJ databases">
        <title>Phreatobacter aquaticus sp. nov.</title>
        <authorList>
            <person name="Choi A."/>
            <person name="Baek K."/>
        </authorList>
    </citation>
    <scope>NUCLEOTIDE SEQUENCE [LARGE SCALE GENOMIC DNA]</scope>
    <source>
        <strain evidence="1 2">NMCR1094</strain>
    </source>
</reference>
<protein>
    <submittedName>
        <fullName evidence="1">Uncharacterized protein</fullName>
    </submittedName>
</protein>
<accession>A0A4D7QKW6</accession>
<dbReference type="Proteomes" id="UP000298588">
    <property type="component" value="Chromosome"/>
</dbReference>
<proteinExistence type="predicted"/>
<evidence type="ECO:0000313" key="1">
    <source>
        <dbReference type="EMBL" id="QCK87241.1"/>
    </source>
</evidence>
<name>A0A4D7QKW6_9HYPH</name>
<dbReference type="RefSeq" id="WP_137100570.1">
    <property type="nucleotide sequence ID" value="NZ_CP039865.1"/>
</dbReference>
<organism evidence="1 2">
    <name type="scientific">Phreatobacter aquaticus</name>
    <dbReference type="NCBI Taxonomy" id="2570229"/>
    <lineage>
        <taxon>Bacteria</taxon>
        <taxon>Pseudomonadati</taxon>
        <taxon>Pseudomonadota</taxon>
        <taxon>Alphaproteobacteria</taxon>
        <taxon>Hyphomicrobiales</taxon>
        <taxon>Phreatobacteraceae</taxon>
        <taxon>Phreatobacter</taxon>
    </lineage>
</organism>
<gene>
    <name evidence="1" type="ORF">E8L99_16495</name>
</gene>
<dbReference type="AlphaFoldDB" id="A0A4D7QKW6"/>
<evidence type="ECO:0000313" key="2">
    <source>
        <dbReference type="Proteomes" id="UP000298588"/>
    </source>
</evidence>